<dbReference type="PANTHER" id="PTHR45985">
    <property type="match status" value="1"/>
</dbReference>
<sequence>RCVQPPGGRCSHGQTCTGDAACEFGVCRCAPGARAEGASCVRDVAGPGESCQLGQRCREGAACRFGLCLCTGGKWALNGRCVRKTAIVAGARCSAGAVECTPGTACLGGFCSCADGLIINASGVCAPKVTFHTYPKQSGVTLTPESKLEHGAKCSSTMECPYMTECMRGVCRCGADAVPDTPGLPPNRNAGPASPMAAKLAQAGATTPPPRFRT</sequence>
<evidence type="ECO:0000256" key="1">
    <source>
        <dbReference type="SAM" id="MobiDB-lite"/>
    </source>
</evidence>
<dbReference type="AlphaFoldDB" id="A0AAV5WS51"/>
<evidence type="ECO:0000259" key="2">
    <source>
        <dbReference type="Pfam" id="PF01683"/>
    </source>
</evidence>
<name>A0AAV5WS51_9BILA</name>
<accession>A0AAV5WS51</accession>
<keyword evidence="4" id="KW-1185">Reference proteome</keyword>
<gene>
    <name evidence="3" type="ORF">PFISCL1PPCAC_25455</name>
</gene>
<organism evidence="3 4">
    <name type="scientific">Pristionchus fissidentatus</name>
    <dbReference type="NCBI Taxonomy" id="1538716"/>
    <lineage>
        <taxon>Eukaryota</taxon>
        <taxon>Metazoa</taxon>
        <taxon>Ecdysozoa</taxon>
        <taxon>Nematoda</taxon>
        <taxon>Chromadorea</taxon>
        <taxon>Rhabditida</taxon>
        <taxon>Rhabditina</taxon>
        <taxon>Diplogasteromorpha</taxon>
        <taxon>Diplogasteroidea</taxon>
        <taxon>Neodiplogasteridae</taxon>
        <taxon>Pristionchus</taxon>
    </lineage>
</organism>
<dbReference type="InterPro" id="IPR052740">
    <property type="entry name" value="CE4"/>
</dbReference>
<dbReference type="Pfam" id="PF01683">
    <property type="entry name" value="EB"/>
    <property type="match status" value="1"/>
</dbReference>
<feature type="non-terminal residue" evidence="3">
    <location>
        <position position="1"/>
    </location>
</feature>
<evidence type="ECO:0000313" key="3">
    <source>
        <dbReference type="EMBL" id="GMT34158.1"/>
    </source>
</evidence>
<feature type="non-terminal residue" evidence="3">
    <location>
        <position position="214"/>
    </location>
</feature>
<feature type="domain" description="EB" evidence="2">
    <location>
        <begin position="39"/>
        <end position="81"/>
    </location>
</feature>
<evidence type="ECO:0000313" key="4">
    <source>
        <dbReference type="Proteomes" id="UP001432322"/>
    </source>
</evidence>
<comment type="caution">
    <text evidence="3">The sequence shown here is derived from an EMBL/GenBank/DDBJ whole genome shotgun (WGS) entry which is preliminary data.</text>
</comment>
<dbReference type="InterPro" id="IPR006149">
    <property type="entry name" value="EB_dom"/>
</dbReference>
<reference evidence="3" key="1">
    <citation type="submission" date="2023-10" db="EMBL/GenBank/DDBJ databases">
        <title>Genome assembly of Pristionchus species.</title>
        <authorList>
            <person name="Yoshida K."/>
            <person name="Sommer R.J."/>
        </authorList>
    </citation>
    <scope>NUCLEOTIDE SEQUENCE</scope>
    <source>
        <strain evidence="3">RS5133</strain>
    </source>
</reference>
<protein>
    <recommendedName>
        <fullName evidence="2">EB domain-containing protein</fullName>
    </recommendedName>
</protein>
<proteinExistence type="predicted"/>
<dbReference type="PANTHER" id="PTHR45985:SF3">
    <property type="entry name" value="CHITIN DEACETYLASE-LIKE 4"/>
    <property type="match status" value="1"/>
</dbReference>
<dbReference type="EMBL" id="BTSY01000006">
    <property type="protein sequence ID" value="GMT34158.1"/>
    <property type="molecule type" value="Genomic_DNA"/>
</dbReference>
<feature type="region of interest" description="Disordered" evidence="1">
    <location>
        <begin position="184"/>
        <end position="214"/>
    </location>
</feature>
<dbReference type="Proteomes" id="UP001432322">
    <property type="component" value="Unassembled WGS sequence"/>
</dbReference>